<dbReference type="PANTHER" id="PTHR14413">
    <property type="entry name" value="RIBOSOMAL PROTEIN L17"/>
    <property type="match status" value="1"/>
</dbReference>
<dbReference type="NCBIfam" id="TIGR00059">
    <property type="entry name" value="L17"/>
    <property type="match status" value="1"/>
</dbReference>
<evidence type="ECO:0000313" key="7">
    <source>
        <dbReference type="Proteomes" id="UP000178235"/>
    </source>
</evidence>
<organism evidence="6 7">
    <name type="scientific">Candidatus Nomurabacteria bacterium RIFCSPHIGHO2_01_FULL_42_15</name>
    <dbReference type="NCBI Taxonomy" id="1801742"/>
    <lineage>
        <taxon>Bacteria</taxon>
        <taxon>Candidatus Nomuraibacteriota</taxon>
    </lineage>
</organism>
<keyword evidence="3 4" id="KW-0687">Ribonucleoprotein</keyword>
<dbReference type="Proteomes" id="UP000178235">
    <property type="component" value="Unassembled WGS sequence"/>
</dbReference>
<evidence type="ECO:0000256" key="4">
    <source>
        <dbReference type="HAMAP-Rule" id="MF_01368"/>
    </source>
</evidence>
<accession>A0A1F6VG91</accession>
<dbReference type="InterPro" id="IPR036373">
    <property type="entry name" value="Ribosomal_bL17_sf"/>
</dbReference>
<dbReference type="Gene3D" id="3.90.1030.10">
    <property type="entry name" value="Ribosomal protein L17"/>
    <property type="match status" value="1"/>
</dbReference>
<comment type="subunit">
    <text evidence="4">Part of the 50S ribosomal subunit. Contacts protein L32.</text>
</comment>
<dbReference type="InterPro" id="IPR000456">
    <property type="entry name" value="Ribosomal_bL17"/>
</dbReference>
<dbReference type="InterPro" id="IPR047859">
    <property type="entry name" value="Ribosomal_bL17_CS"/>
</dbReference>
<dbReference type="EMBL" id="MFTS01000003">
    <property type="protein sequence ID" value="OGI68608.1"/>
    <property type="molecule type" value="Genomic_DNA"/>
</dbReference>
<dbReference type="GO" id="GO:0003735">
    <property type="term" value="F:structural constituent of ribosome"/>
    <property type="evidence" value="ECO:0007669"/>
    <property type="project" value="InterPro"/>
</dbReference>
<gene>
    <name evidence="4" type="primary">rplQ</name>
    <name evidence="6" type="ORF">A2738_01870</name>
</gene>
<dbReference type="AlphaFoldDB" id="A0A1F6VG91"/>
<reference evidence="6 7" key="1">
    <citation type="journal article" date="2016" name="Nat. Commun.">
        <title>Thousands of microbial genomes shed light on interconnected biogeochemical processes in an aquifer system.</title>
        <authorList>
            <person name="Anantharaman K."/>
            <person name="Brown C.T."/>
            <person name="Hug L.A."/>
            <person name="Sharon I."/>
            <person name="Castelle C.J."/>
            <person name="Probst A.J."/>
            <person name="Thomas B.C."/>
            <person name="Singh A."/>
            <person name="Wilkins M.J."/>
            <person name="Karaoz U."/>
            <person name="Brodie E.L."/>
            <person name="Williams K.H."/>
            <person name="Hubbard S.S."/>
            <person name="Banfield J.F."/>
        </authorList>
    </citation>
    <scope>NUCLEOTIDE SEQUENCE [LARGE SCALE GENOMIC DNA]</scope>
</reference>
<sequence>MRHGNNKRKFGRVRKVRKALMNSLALNLIVRGKIKTTEPKAKELRPFIEKLVTGAKKGDTATRRLIISKLSNRRPEVKKLFEVIAPKYKGRSGGYTRVLKLGARKSDGAKMAIIEFV</sequence>
<evidence type="ECO:0000256" key="5">
    <source>
        <dbReference type="RuleBase" id="RU000660"/>
    </source>
</evidence>
<dbReference type="Pfam" id="PF01196">
    <property type="entry name" value="Ribosomal_L17"/>
    <property type="match status" value="1"/>
</dbReference>
<protein>
    <recommendedName>
        <fullName evidence="4">Large ribosomal subunit protein bL17</fullName>
    </recommendedName>
</protein>
<evidence type="ECO:0000313" key="6">
    <source>
        <dbReference type="EMBL" id="OGI68608.1"/>
    </source>
</evidence>
<dbReference type="HAMAP" id="MF_01368">
    <property type="entry name" value="Ribosomal_bL17"/>
    <property type="match status" value="1"/>
</dbReference>
<dbReference type="GO" id="GO:0022625">
    <property type="term" value="C:cytosolic large ribosomal subunit"/>
    <property type="evidence" value="ECO:0007669"/>
    <property type="project" value="TreeGrafter"/>
</dbReference>
<dbReference type="GO" id="GO:0006412">
    <property type="term" value="P:translation"/>
    <property type="evidence" value="ECO:0007669"/>
    <property type="project" value="UniProtKB-UniRule"/>
</dbReference>
<proteinExistence type="inferred from homology"/>
<comment type="similarity">
    <text evidence="1 4 5">Belongs to the bacterial ribosomal protein bL17 family.</text>
</comment>
<evidence type="ECO:0000256" key="1">
    <source>
        <dbReference type="ARBA" id="ARBA00008777"/>
    </source>
</evidence>
<dbReference type="PANTHER" id="PTHR14413:SF16">
    <property type="entry name" value="LARGE RIBOSOMAL SUBUNIT PROTEIN BL17M"/>
    <property type="match status" value="1"/>
</dbReference>
<dbReference type="PROSITE" id="PS01167">
    <property type="entry name" value="RIBOSOMAL_L17"/>
    <property type="match status" value="1"/>
</dbReference>
<comment type="caution">
    <text evidence="6">The sequence shown here is derived from an EMBL/GenBank/DDBJ whole genome shotgun (WGS) entry which is preliminary data.</text>
</comment>
<dbReference type="SUPFAM" id="SSF64263">
    <property type="entry name" value="Prokaryotic ribosomal protein L17"/>
    <property type="match status" value="1"/>
</dbReference>
<keyword evidence="2 4" id="KW-0689">Ribosomal protein</keyword>
<name>A0A1F6VG91_9BACT</name>
<evidence type="ECO:0000256" key="3">
    <source>
        <dbReference type="ARBA" id="ARBA00023274"/>
    </source>
</evidence>
<evidence type="ECO:0000256" key="2">
    <source>
        <dbReference type="ARBA" id="ARBA00022980"/>
    </source>
</evidence>